<protein>
    <submittedName>
        <fullName evidence="1">Uncharacterized protein</fullName>
    </submittedName>
</protein>
<dbReference type="InterPro" id="IPR036631">
    <property type="entry name" value="MGMT_N_sf"/>
</dbReference>
<reference evidence="1 2" key="1">
    <citation type="submission" date="2014-08" db="EMBL/GenBank/DDBJ databases">
        <authorList>
            <person name="Bunnell A."/>
            <person name="Chain P.S."/>
            <person name="Chertkov O."/>
            <person name="Currie B.J."/>
            <person name="Daligault H.E."/>
            <person name="Davenport K.W."/>
            <person name="Davis C."/>
            <person name="Gleasner C.D."/>
            <person name="Johnson S.L."/>
            <person name="Kaestli M."/>
            <person name="Koren S."/>
            <person name="Kunde Y.A."/>
            <person name="Mayo M."/>
            <person name="McMurry K.K."/>
            <person name="Price E.P."/>
            <person name="Reitenga K.G."/>
            <person name="Robison R."/>
            <person name="Rosovitz M.J."/>
            <person name="Sarovich D.S."/>
            <person name="Teshima H."/>
        </authorList>
    </citation>
    <scope>NUCLEOTIDE SEQUENCE [LARGE SCALE GENOMIC DNA]</scope>
    <source>
        <strain evidence="1 2">MSHR44</strain>
    </source>
</reference>
<evidence type="ECO:0000313" key="1">
    <source>
        <dbReference type="EMBL" id="KGX07111.1"/>
    </source>
</evidence>
<accession>A0AA40JAF5</accession>
<dbReference type="Proteomes" id="UP000030475">
    <property type="component" value="Unassembled WGS sequence"/>
</dbReference>
<comment type="caution">
    <text evidence="1">The sequence shown here is derived from an EMBL/GenBank/DDBJ whole genome shotgun (WGS) entry which is preliminary data.</text>
</comment>
<dbReference type="AlphaFoldDB" id="A0AA40JAF5"/>
<dbReference type="EMBL" id="JQIM01000010">
    <property type="protein sequence ID" value="KGX07111.1"/>
    <property type="molecule type" value="Genomic_DNA"/>
</dbReference>
<evidence type="ECO:0000313" key="2">
    <source>
        <dbReference type="Proteomes" id="UP000030475"/>
    </source>
</evidence>
<sequence>MYLATSHAAMPSMRMGDDVRRYSTAQCFFGHVLVARSSDGVCDVFIGRTQEEVEATFAARNRDSIIQRDATGVQDDLTDVIYFMDRLANRWPVLGC</sequence>
<gene>
    <name evidence="1" type="ORF">Y036_2869</name>
</gene>
<dbReference type="SUPFAM" id="SSF53155">
    <property type="entry name" value="Methylated DNA-protein cysteine methyltransferase domain"/>
    <property type="match status" value="1"/>
</dbReference>
<dbReference type="RefSeq" id="WP_155033587.1">
    <property type="nucleotide sequence ID" value="NZ_KN323088.1"/>
</dbReference>
<dbReference type="GO" id="GO:0006281">
    <property type="term" value="P:DNA repair"/>
    <property type="evidence" value="ECO:0007669"/>
    <property type="project" value="InterPro"/>
</dbReference>
<organism evidence="1 2">
    <name type="scientific">Burkholderia pseudomallei</name>
    <name type="common">Pseudomonas pseudomallei</name>
    <dbReference type="NCBI Taxonomy" id="28450"/>
    <lineage>
        <taxon>Bacteria</taxon>
        <taxon>Pseudomonadati</taxon>
        <taxon>Pseudomonadota</taxon>
        <taxon>Betaproteobacteria</taxon>
        <taxon>Burkholderiales</taxon>
        <taxon>Burkholderiaceae</taxon>
        <taxon>Burkholderia</taxon>
        <taxon>pseudomallei group</taxon>
    </lineage>
</organism>
<dbReference type="Gene3D" id="3.30.160.70">
    <property type="entry name" value="Methylated DNA-protein cysteine methyltransferase domain"/>
    <property type="match status" value="1"/>
</dbReference>
<name>A0AA40JAF5_BURPE</name>
<dbReference type="GO" id="GO:0003908">
    <property type="term" value="F:methylated-DNA-[protein]-cysteine S-methyltransferase activity"/>
    <property type="evidence" value="ECO:0007669"/>
    <property type="project" value="InterPro"/>
</dbReference>
<proteinExistence type="predicted"/>